<dbReference type="InterPro" id="IPR050315">
    <property type="entry name" value="FAD-oxidoreductase_2"/>
</dbReference>
<dbReference type="PANTHER" id="PTHR43400">
    <property type="entry name" value="FUMARATE REDUCTASE"/>
    <property type="match status" value="1"/>
</dbReference>
<dbReference type="InterPro" id="IPR003953">
    <property type="entry name" value="FAD-dep_OxRdtase_2_FAD-bd"/>
</dbReference>
<dbReference type="RefSeq" id="WP_300980823.1">
    <property type="nucleotide sequence ID" value="NZ_CP129238.1"/>
</dbReference>
<dbReference type="SUPFAM" id="SSF51905">
    <property type="entry name" value="FAD/NAD(P)-binding domain"/>
    <property type="match status" value="1"/>
</dbReference>
<evidence type="ECO:0000259" key="5">
    <source>
        <dbReference type="Pfam" id="PF00890"/>
    </source>
</evidence>
<evidence type="ECO:0000256" key="1">
    <source>
        <dbReference type="ARBA" id="ARBA00001974"/>
    </source>
</evidence>
<keyword evidence="4" id="KW-0560">Oxidoreductase</keyword>
<protein>
    <submittedName>
        <fullName evidence="6">FAD-binding protein</fullName>
    </submittedName>
</protein>
<gene>
    <name evidence="6" type="ORF">QWY15_12680</name>
</gene>
<dbReference type="Pfam" id="PF00890">
    <property type="entry name" value="FAD_binding_2"/>
    <property type="match status" value="1"/>
</dbReference>
<reference evidence="6 7" key="1">
    <citation type="submission" date="2023-06" db="EMBL/GenBank/DDBJ databases">
        <title>Novel species in genus Planococcus.</title>
        <authorList>
            <person name="Ning S."/>
        </authorList>
    </citation>
    <scope>NUCLEOTIDE SEQUENCE [LARGE SCALE GENOMIC DNA]</scope>
    <source>
        <strain evidence="6 7">N064</strain>
    </source>
</reference>
<dbReference type="EMBL" id="JAUJWW010000005">
    <property type="protein sequence ID" value="MDN7228155.1"/>
    <property type="molecule type" value="Genomic_DNA"/>
</dbReference>
<dbReference type="InterPro" id="IPR027477">
    <property type="entry name" value="Succ_DH/fumarate_Rdtase_cat_sf"/>
</dbReference>
<evidence type="ECO:0000313" key="7">
    <source>
        <dbReference type="Proteomes" id="UP001172054"/>
    </source>
</evidence>
<dbReference type="Gene3D" id="3.90.700.10">
    <property type="entry name" value="Succinate dehydrogenase/fumarate reductase flavoprotein, catalytic domain"/>
    <property type="match status" value="1"/>
</dbReference>
<feature type="domain" description="FAD-dependent oxidoreductase 2 FAD-binding" evidence="5">
    <location>
        <begin position="8"/>
        <end position="446"/>
    </location>
</feature>
<proteinExistence type="predicted"/>
<evidence type="ECO:0000256" key="4">
    <source>
        <dbReference type="ARBA" id="ARBA00023002"/>
    </source>
</evidence>
<accession>A0ABT8MTC3</accession>
<dbReference type="Proteomes" id="UP001172054">
    <property type="component" value="Unassembled WGS sequence"/>
</dbReference>
<keyword evidence="3" id="KW-0274">FAD</keyword>
<comment type="cofactor">
    <cofactor evidence="1">
        <name>FAD</name>
        <dbReference type="ChEBI" id="CHEBI:57692"/>
    </cofactor>
</comment>
<comment type="caution">
    <text evidence="6">The sequence shown here is derived from an EMBL/GenBank/DDBJ whole genome shotgun (WGS) entry which is preliminary data.</text>
</comment>
<evidence type="ECO:0000313" key="6">
    <source>
        <dbReference type="EMBL" id="MDN7228155.1"/>
    </source>
</evidence>
<keyword evidence="7" id="KW-1185">Reference proteome</keyword>
<dbReference type="InterPro" id="IPR036188">
    <property type="entry name" value="FAD/NAD-bd_sf"/>
</dbReference>
<evidence type="ECO:0000256" key="2">
    <source>
        <dbReference type="ARBA" id="ARBA00022630"/>
    </source>
</evidence>
<dbReference type="PANTHER" id="PTHR43400:SF7">
    <property type="entry name" value="FAD-DEPENDENT OXIDOREDUCTASE 2 FAD BINDING DOMAIN-CONTAINING PROTEIN"/>
    <property type="match status" value="1"/>
</dbReference>
<evidence type="ECO:0000256" key="3">
    <source>
        <dbReference type="ARBA" id="ARBA00022827"/>
    </source>
</evidence>
<dbReference type="SUPFAM" id="SSF56425">
    <property type="entry name" value="Succinate dehydrogenase/fumarate reductase flavoprotein, catalytic domain"/>
    <property type="match status" value="1"/>
</dbReference>
<keyword evidence="2" id="KW-0285">Flavoprotein</keyword>
<dbReference type="PRINTS" id="PR00411">
    <property type="entry name" value="PNDRDTASEI"/>
</dbReference>
<name>A0ABT8MTC3_9BACL</name>
<sequence length="473" mass="51896">MTREVDYDIAIIGCGAAGTAAALSAAEKAKEQNKDIRIAIIERADFDNRGGNSRWTAAYMRMENIDQPAANFKEDMLAFSDNFSDRAYIETLYDEAGPTLRWVESKGVEFGYLPTMFLTASKPRLLPVGGGRALIDTLSLRARALNVEIIYEATAWDLKLGEEGAVESLKIRIKGGDSINLQVNSVVLAAGGFQGSQEMMAQYIGRDAHKIPPVAEGGYYNKGEGIRMAQQLGAKATGQWDSFHAEPVDPRSKREEAGVMTYPYAILVNQHGERFTDEGEATIDEQYEAVARKIFYDQPGHIAYMVTDQKMYDIPNYEEALQTEQPPIVSDTIEGLAEQLNINPENLKKTVDDFNAAVQPGQFLWNVKDGKQAVGIEPPKSNWAIPIDQGPFIAYPIVCCNVFTNGGIATDIHGRVVSNDNEPIPGLYAAGEMTGLYYGKYPGGTSVLRSLVFGKRAGEHAVEYIASTVKTYS</sequence>
<organism evidence="6 7">
    <name type="scientific">Planococcus liqunii</name>
    <dbReference type="NCBI Taxonomy" id="3058394"/>
    <lineage>
        <taxon>Bacteria</taxon>
        <taxon>Bacillati</taxon>
        <taxon>Bacillota</taxon>
        <taxon>Bacilli</taxon>
        <taxon>Bacillales</taxon>
        <taxon>Caryophanaceae</taxon>
        <taxon>Planococcus</taxon>
    </lineage>
</organism>
<dbReference type="Gene3D" id="3.50.50.60">
    <property type="entry name" value="FAD/NAD(P)-binding domain"/>
    <property type="match status" value="1"/>
</dbReference>